<dbReference type="InterPro" id="IPR000795">
    <property type="entry name" value="T_Tr_GTP-bd_dom"/>
</dbReference>
<dbReference type="GO" id="GO:0005525">
    <property type="term" value="F:GTP binding"/>
    <property type="evidence" value="ECO:0007669"/>
    <property type="project" value="UniProtKB-KW"/>
</dbReference>
<evidence type="ECO:0000313" key="7">
    <source>
        <dbReference type="Proteomes" id="UP000269352"/>
    </source>
</evidence>
<evidence type="ECO:0000313" key="6">
    <source>
        <dbReference type="EMBL" id="GBR74889.1"/>
    </source>
</evidence>
<feature type="domain" description="Tr-type G" evidence="5">
    <location>
        <begin position="9"/>
        <end position="124"/>
    </location>
</feature>
<accession>A0A388TD88</accession>
<evidence type="ECO:0000256" key="3">
    <source>
        <dbReference type="ARBA" id="ARBA00022741"/>
    </source>
</evidence>
<dbReference type="PROSITE" id="PS51722">
    <property type="entry name" value="G_TR_2"/>
    <property type="match status" value="1"/>
</dbReference>
<feature type="non-terminal residue" evidence="6">
    <location>
        <position position="124"/>
    </location>
</feature>
<dbReference type="InterPro" id="IPR031157">
    <property type="entry name" value="G_TR_CS"/>
</dbReference>
<name>A0A388TD88_TERA1</name>
<evidence type="ECO:0000259" key="5">
    <source>
        <dbReference type="PROSITE" id="PS51722"/>
    </source>
</evidence>
<dbReference type="PRINTS" id="PR00315">
    <property type="entry name" value="ELONGATNFCT"/>
</dbReference>
<dbReference type="GO" id="GO:0005829">
    <property type="term" value="C:cytosol"/>
    <property type="evidence" value="ECO:0007669"/>
    <property type="project" value="TreeGrafter"/>
</dbReference>
<keyword evidence="4" id="KW-0342">GTP-binding</keyword>
<dbReference type="NCBIfam" id="TIGR00231">
    <property type="entry name" value="small_GTP"/>
    <property type="match status" value="1"/>
</dbReference>
<dbReference type="PANTHER" id="PTHR43556:SF2">
    <property type="entry name" value="PEPTIDE CHAIN RELEASE FACTOR RF3"/>
    <property type="match status" value="1"/>
</dbReference>
<dbReference type="GO" id="GO:0016150">
    <property type="term" value="F:translation release factor activity, codon nonspecific"/>
    <property type="evidence" value="ECO:0007669"/>
    <property type="project" value="TreeGrafter"/>
</dbReference>
<dbReference type="InterPro" id="IPR004548">
    <property type="entry name" value="PrfC"/>
</dbReference>
<reference evidence="6 7" key="1">
    <citation type="journal article" date="2019" name="ISME J.">
        <title>Genome analyses of uncultured TG2/ZB3 bacteria in 'Margulisbacteria' specifically attached to ectosymbiotic spirochetes of protists in the termite gut.</title>
        <authorList>
            <person name="Utami Y.D."/>
            <person name="Kuwahara H."/>
            <person name="Igai K."/>
            <person name="Murakami T."/>
            <person name="Sugaya K."/>
            <person name="Morikawa T."/>
            <person name="Nagura Y."/>
            <person name="Yuki M."/>
            <person name="Deevong P."/>
            <person name="Inoue T."/>
            <person name="Kihara K."/>
            <person name="Lo N."/>
            <person name="Yamada A."/>
            <person name="Ohkuma M."/>
            <person name="Hongoh Y."/>
        </authorList>
    </citation>
    <scope>NUCLEOTIDE SEQUENCE [LARGE SCALE GENOMIC DNA]</scope>
    <source>
        <strain evidence="6">NkOx7-01</strain>
    </source>
</reference>
<dbReference type="Gene3D" id="3.40.50.300">
    <property type="entry name" value="P-loop containing nucleotide triphosphate hydrolases"/>
    <property type="match status" value="1"/>
</dbReference>
<organism evidence="6 7">
    <name type="scientific">Termititenax aidoneus</name>
    <dbReference type="NCBI Taxonomy" id="2218524"/>
    <lineage>
        <taxon>Bacteria</taxon>
        <taxon>Bacillati</taxon>
        <taxon>Candidatus Margulisiibacteriota</taxon>
        <taxon>Candidatus Termititenacia</taxon>
        <taxon>Candidatus Termititenacales</taxon>
        <taxon>Candidatus Termititenacaceae</taxon>
        <taxon>Candidatus Termititenax</taxon>
    </lineage>
</organism>
<evidence type="ECO:0000256" key="4">
    <source>
        <dbReference type="ARBA" id="ARBA00023134"/>
    </source>
</evidence>
<keyword evidence="3" id="KW-0547">Nucleotide-binding</keyword>
<dbReference type="SUPFAM" id="SSF52540">
    <property type="entry name" value="P-loop containing nucleoside triphosphate hydrolases"/>
    <property type="match status" value="1"/>
</dbReference>
<dbReference type="Pfam" id="PF00009">
    <property type="entry name" value="GTP_EFTU"/>
    <property type="match status" value="1"/>
</dbReference>
<dbReference type="InterPro" id="IPR027417">
    <property type="entry name" value="P-loop_NTPase"/>
</dbReference>
<evidence type="ECO:0000256" key="2">
    <source>
        <dbReference type="ARBA" id="ARBA00022490"/>
    </source>
</evidence>
<sequence>MSDKISEINRRRTFAIISHPDAGKTTITEKLLLFGGAIQTAGAIKAKKVGRHTTSDWMELEKQRGVSVATSVMSFEYDGMVLNLLDTPGHADFSEDTYRTLTAVDSVLMVIDSVKGVEERTKKL</sequence>
<dbReference type="PROSITE" id="PS00301">
    <property type="entry name" value="G_TR_1"/>
    <property type="match status" value="1"/>
</dbReference>
<keyword evidence="7" id="KW-1185">Reference proteome</keyword>
<dbReference type="EMBL" id="BGZN01000100">
    <property type="protein sequence ID" value="GBR74889.1"/>
    <property type="molecule type" value="Genomic_DNA"/>
</dbReference>
<proteinExistence type="inferred from homology"/>
<dbReference type="InterPro" id="IPR005225">
    <property type="entry name" value="Small_GTP-bd"/>
</dbReference>
<dbReference type="Proteomes" id="UP000269352">
    <property type="component" value="Unassembled WGS sequence"/>
</dbReference>
<protein>
    <submittedName>
        <fullName evidence="6">Peptide chain release factor 3</fullName>
    </submittedName>
</protein>
<gene>
    <name evidence="6" type="primary">prfC</name>
    <name evidence="6" type="ORF">NO1_1983</name>
</gene>
<evidence type="ECO:0000256" key="1">
    <source>
        <dbReference type="ARBA" id="ARBA00009978"/>
    </source>
</evidence>
<comment type="similarity">
    <text evidence="1">Belongs to the TRAFAC class translation factor GTPase superfamily. Classic translation factor GTPase family. PrfC subfamily.</text>
</comment>
<dbReference type="PANTHER" id="PTHR43556">
    <property type="entry name" value="PEPTIDE CHAIN RELEASE FACTOR RF3"/>
    <property type="match status" value="1"/>
</dbReference>
<keyword evidence="2" id="KW-0963">Cytoplasm</keyword>
<dbReference type="AlphaFoldDB" id="A0A388TD88"/>
<comment type="caution">
    <text evidence="6">The sequence shown here is derived from an EMBL/GenBank/DDBJ whole genome shotgun (WGS) entry which is preliminary data.</text>
</comment>
<dbReference type="GO" id="GO:0003924">
    <property type="term" value="F:GTPase activity"/>
    <property type="evidence" value="ECO:0007669"/>
    <property type="project" value="InterPro"/>
</dbReference>